<dbReference type="InterPro" id="IPR000671">
    <property type="entry name" value="Peptidase_A31"/>
</dbReference>
<dbReference type="PANTHER" id="PTHR30302:SF1">
    <property type="entry name" value="HYDROGENASE 2 MATURATION PROTEASE"/>
    <property type="match status" value="1"/>
</dbReference>
<reference evidence="5 6" key="1">
    <citation type="submission" date="2009-06" db="EMBL/GenBank/DDBJ databases">
        <title>Molecular Evidence for Microbiologically Influenced Corrosion from genome of Methanogen.</title>
        <authorList>
            <person name="Ito N."/>
            <person name="Tsurumaru H."/>
            <person name="Shimizu A."/>
            <person name="Harada T."/>
            <person name="Hosoyama A."/>
            <person name="Horikawa H."/>
            <person name="Wakai S."/>
            <person name="Sasaki K."/>
            <person name="Nishijima K."/>
            <person name="Ataku H."/>
            <person name="Yamazaki J."/>
            <person name="Mise M."/>
            <person name="Yamazaki S."/>
            <person name="Tanikawa S."/>
            <person name="Harayama S."/>
            <person name="Fujita N."/>
        </authorList>
    </citation>
    <scope>NUCLEOTIDE SEQUENCE [LARGE SCALE GENOMIC DNA]</scope>
    <source>
        <strain evidence="6">KA1 ( NBRC 102054)</strain>
    </source>
</reference>
<dbReference type="EMBL" id="AP011526">
    <property type="protein sequence ID" value="BAP61348.1"/>
    <property type="molecule type" value="Genomic_DNA"/>
</dbReference>
<dbReference type="InterPro" id="IPR023430">
    <property type="entry name" value="Pept_HybD-like_dom_sf"/>
</dbReference>
<dbReference type="GO" id="GO:0004190">
    <property type="term" value="F:aspartic-type endopeptidase activity"/>
    <property type="evidence" value="ECO:0007669"/>
    <property type="project" value="UniProtKB-KW"/>
</dbReference>
<evidence type="ECO:0000313" key="5">
    <source>
        <dbReference type="EMBL" id="BAP61348.1"/>
    </source>
</evidence>
<dbReference type="KEGG" id="mmak:MMKA1_12310"/>
<dbReference type="CDD" id="cd00518">
    <property type="entry name" value="H2MP"/>
    <property type="match status" value="1"/>
</dbReference>
<protein>
    <submittedName>
        <fullName evidence="5">Putative hydrogenase maturation protease</fullName>
    </submittedName>
</protein>
<dbReference type="Pfam" id="PF01750">
    <property type="entry name" value="HycI"/>
    <property type="match status" value="1"/>
</dbReference>
<evidence type="ECO:0000313" key="6">
    <source>
        <dbReference type="Proteomes" id="UP000264208"/>
    </source>
</evidence>
<name>A0A2Z5PHK7_METMI</name>
<dbReference type="GO" id="GO:0016485">
    <property type="term" value="P:protein processing"/>
    <property type="evidence" value="ECO:0007669"/>
    <property type="project" value="TreeGrafter"/>
</dbReference>
<evidence type="ECO:0000256" key="2">
    <source>
        <dbReference type="ARBA" id="ARBA00022670"/>
    </source>
</evidence>
<dbReference type="NCBIfam" id="TIGR00072">
    <property type="entry name" value="hydrog_prot"/>
    <property type="match status" value="1"/>
</dbReference>
<keyword evidence="2 5" id="KW-0645">Protease</keyword>
<dbReference type="PANTHER" id="PTHR30302">
    <property type="entry name" value="HYDROGENASE 1 MATURATION PROTEASE"/>
    <property type="match status" value="1"/>
</dbReference>
<organism evidence="5 6">
    <name type="scientific">Methanococcus maripaludis KA1</name>
    <dbReference type="NCBI Taxonomy" id="637914"/>
    <lineage>
        <taxon>Archaea</taxon>
        <taxon>Methanobacteriati</taxon>
        <taxon>Methanobacteriota</taxon>
        <taxon>Methanomada group</taxon>
        <taxon>Methanococci</taxon>
        <taxon>Methanococcales</taxon>
        <taxon>Methanococcaceae</taxon>
        <taxon>Methanococcus</taxon>
    </lineage>
</organism>
<dbReference type="PRINTS" id="PR00446">
    <property type="entry name" value="HYDRGNUPTAKE"/>
</dbReference>
<dbReference type="Proteomes" id="UP000264208">
    <property type="component" value="Chromosome"/>
</dbReference>
<keyword evidence="4" id="KW-0378">Hydrolase</keyword>
<evidence type="ECO:0000256" key="4">
    <source>
        <dbReference type="ARBA" id="ARBA00022801"/>
    </source>
</evidence>
<comment type="similarity">
    <text evidence="1">Belongs to the peptidase A31 family.</text>
</comment>
<sequence>MAQNSAISKLFSVGKMICVVGFGNLLLGDDGVGIRIIQRLKMMDLPSQVDIIDAGVYGAILFSLVEKYNKIIVVDAFRSNCDIENILFMKASQIIKEKEKYYFSGHDLSLFDIFSMMKSVHSEKILDNICIMGIRIHKIEESLELSDDVAKSAERAVNMIKDDFLRGDESWMNH</sequence>
<accession>A0A2Z5PHK7</accession>
<keyword evidence="3" id="KW-0064">Aspartyl protease</keyword>
<gene>
    <name evidence="5" type="ORF">MMKA1_12310</name>
</gene>
<dbReference type="Gene3D" id="3.40.50.1450">
    <property type="entry name" value="HybD-like"/>
    <property type="match status" value="1"/>
</dbReference>
<dbReference type="GO" id="GO:0008047">
    <property type="term" value="F:enzyme activator activity"/>
    <property type="evidence" value="ECO:0007669"/>
    <property type="project" value="InterPro"/>
</dbReference>
<evidence type="ECO:0000256" key="3">
    <source>
        <dbReference type="ARBA" id="ARBA00022750"/>
    </source>
</evidence>
<dbReference type="AlphaFoldDB" id="A0A2Z5PHK7"/>
<evidence type="ECO:0000256" key="1">
    <source>
        <dbReference type="ARBA" id="ARBA00006814"/>
    </source>
</evidence>
<dbReference type="SUPFAM" id="SSF53163">
    <property type="entry name" value="HybD-like"/>
    <property type="match status" value="1"/>
</dbReference>
<proteinExistence type="inferred from homology"/>